<feature type="compositionally biased region" description="Basic and acidic residues" evidence="1">
    <location>
        <begin position="1"/>
        <end position="13"/>
    </location>
</feature>
<dbReference type="EMBL" id="JASCIQ010000006">
    <property type="protein sequence ID" value="MDI3403762.1"/>
    <property type="molecule type" value="Genomic_DNA"/>
</dbReference>
<protein>
    <submittedName>
        <fullName evidence="2">Uncharacterized protein</fullName>
    </submittedName>
</protein>
<evidence type="ECO:0000313" key="3">
    <source>
        <dbReference type="Proteomes" id="UP001223978"/>
    </source>
</evidence>
<reference evidence="2 3" key="1">
    <citation type="submission" date="2023-05" db="EMBL/GenBank/DDBJ databases">
        <title>Draft genome sequence of Streptomyces sp. B-S-A6 isolated from a cave soil in Thailand.</title>
        <authorList>
            <person name="Chamroensaksri N."/>
            <person name="Muangham S."/>
        </authorList>
    </citation>
    <scope>NUCLEOTIDE SEQUENCE [LARGE SCALE GENOMIC DNA]</scope>
    <source>
        <strain evidence="2 3">B-S-A6</strain>
    </source>
</reference>
<dbReference type="RefSeq" id="WP_282541708.1">
    <property type="nucleotide sequence ID" value="NZ_JASCIQ010000006.1"/>
</dbReference>
<evidence type="ECO:0000313" key="2">
    <source>
        <dbReference type="EMBL" id="MDI3403762.1"/>
    </source>
</evidence>
<sequence length="150" mass="16109">MVDRAAGEQRGGTDDDGPPPGPGTGEPDLAVSVVVYRVGQELGAGDKVLLASFEAALVESGMENLDHGEGDSLGVFQQRPSMGWGTPEQVTNVAYAARQFFTRALTVDEENPSLTPGQLAQAVQVSAYPERYDRREAEARELMTRTVEEL</sequence>
<evidence type="ECO:0000256" key="1">
    <source>
        <dbReference type="SAM" id="MobiDB-lite"/>
    </source>
</evidence>
<name>A0ABT6S6U2_9ACTN</name>
<accession>A0ABT6S6U2</accession>
<gene>
    <name evidence="2" type="ORF">QIS96_07985</name>
</gene>
<organism evidence="2 3">
    <name type="scientific">Streptomyces cavernicola</name>
    <dbReference type="NCBI Taxonomy" id="3043613"/>
    <lineage>
        <taxon>Bacteria</taxon>
        <taxon>Bacillati</taxon>
        <taxon>Actinomycetota</taxon>
        <taxon>Actinomycetes</taxon>
        <taxon>Kitasatosporales</taxon>
        <taxon>Streptomycetaceae</taxon>
        <taxon>Streptomyces</taxon>
    </lineage>
</organism>
<feature type="region of interest" description="Disordered" evidence="1">
    <location>
        <begin position="1"/>
        <end position="28"/>
    </location>
</feature>
<proteinExistence type="predicted"/>
<keyword evidence="3" id="KW-1185">Reference proteome</keyword>
<dbReference type="Proteomes" id="UP001223978">
    <property type="component" value="Unassembled WGS sequence"/>
</dbReference>
<comment type="caution">
    <text evidence="2">The sequence shown here is derived from an EMBL/GenBank/DDBJ whole genome shotgun (WGS) entry which is preliminary data.</text>
</comment>